<reference evidence="3" key="1">
    <citation type="submission" date="2024-09" db="EMBL/GenBank/DDBJ databases">
        <authorList>
            <person name="Sun Q."/>
        </authorList>
    </citation>
    <scope>NUCLEOTIDE SEQUENCE [LARGE SCALE GENOMIC DNA]</scope>
    <source>
        <strain evidence="3">JCM 31273</strain>
    </source>
</reference>
<feature type="compositionally biased region" description="Basic and acidic residues" evidence="1">
    <location>
        <begin position="60"/>
        <end position="73"/>
    </location>
</feature>
<comment type="caution">
    <text evidence="3">The sequence shown here is derived from an EMBL/GenBank/DDBJ whole genome shotgun (WGS) entry which is preliminary data.</text>
</comment>
<evidence type="ECO:0000313" key="4">
    <source>
        <dbReference type="Proteomes" id="UP001589595"/>
    </source>
</evidence>
<dbReference type="GeneID" id="67210141"/>
<sequence>MRAVFACLLLIVGASGAVAGAPVEGSAAAGSPVSGASVDAATADQSAAPADGLFQQGTPVDERNNSTVRHEDPDAADGQGDTERVRSFLASSLGQRLEGSVINLSQGEYDRAREVLGDDYDEDLDKFVDVAGETEGGSGGDAFESAAERQREYVNRTQSYRETRSEYEDAVEAGNETRARELARELARTADAVNRTGENLTTSYDAIENATEANMSREERTVREISANISADAAEVTESTLVSTRLSLSADPESASFLDPLELTGRLTTENGSAVSNRSIALSVGERTVQVRTGENGSFSTTYRPTTVPLDRDRLAVRYVPDDGSVFLPSNATAPIAVRQVTASVDVDGPETAAFGDHVTVRGRVAAEDVPVPGVPVRVTLGDAVLGTARTNDDGEYALRTILPAGVDAGNRTLSATVALADRAVTSDAASDTVRVASTDTRLRLNATASGDAAEVSGQLTTVEGDAVAGRAIDVLLDGTVVATADTNASGAFSTTVSVPDSTQRGASVTVRATFDGTGSNLDGTNATATVSLPEDDDGSEAARTGDGASGGLLQAIVDGETPAVIGAAVLAIAAAAAAFVVIRGRDGDSEDSTEGSAAATPIVPETDTDSAAPSLVERAGRHLEENPSAAVEIAFGALRTSVESRFDLDPSLTHREFAAACRERGLFDGRVDDLDALTDSYERAAFGPRGVSRSTAADAVERAQALRP</sequence>
<gene>
    <name evidence="3" type="ORF">ACFFOL_07570</name>
</gene>
<dbReference type="Proteomes" id="UP001589595">
    <property type="component" value="Unassembled WGS sequence"/>
</dbReference>
<name>A0ABD5ML27_9EURY</name>
<feature type="domain" description="Protein-glutamine gamma-glutamyltransferase-like C-terminal" evidence="2">
    <location>
        <begin position="644"/>
        <end position="703"/>
    </location>
</feature>
<dbReference type="AlphaFoldDB" id="A0ABD5ML27"/>
<feature type="region of interest" description="Disordered" evidence="1">
    <location>
        <begin position="516"/>
        <end position="547"/>
    </location>
</feature>
<feature type="region of interest" description="Disordered" evidence="1">
    <location>
        <begin position="47"/>
        <end position="82"/>
    </location>
</feature>
<dbReference type="RefSeq" id="WP_222922791.1">
    <property type="nucleotide sequence ID" value="NZ_CP082286.1"/>
</dbReference>
<evidence type="ECO:0000313" key="3">
    <source>
        <dbReference type="EMBL" id="MFB9824028.1"/>
    </source>
</evidence>
<feature type="compositionally biased region" description="Polar residues" evidence="1">
    <location>
        <begin position="517"/>
        <end position="531"/>
    </location>
</feature>
<accession>A0ABD5ML27</accession>
<dbReference type="EMBL" id="JBHMAJ010000006">
    <property type="protein sequence ID" value="MFB9824028.1"/>
    <property type="molecule type" value="Genomic_DNA"/>
</dbReference>
<evidence type="ECO:0000256" key="1">
    <source>
        <dbReference type="SAM" id="MobiDB-lite"/>
    </source>
</evidence>
<organism evidence="3 4">
    <name type="scientific">Halobaculum roseum</name>
    <dbReference type="NCBI Taxonomy" id="2175149"/>
    <lineage>
        <taxon>Archaea</taxon>
        <taxon>Methanobacteriati</taxon>
        <taxon>Methanobacteriota</taxon>
        <taxon>Stenosarchaea group</taxon>
        <taxon>Halobacteria</taxon>
        <taxon>Halobacteriales</taxon>
        <taxon>Haloferacaceae</taxon>
        <taxon>Halobaculum</taxon>
    </lineage>
</organism>
<proteinExistence type="predicted"/>
<dbReference type="Pfam" id="PF13559">
    <property type="entry name" value="DUF4129"/>
    <property type="match status" value="1"/>
</dbReference>
<feature type="region of interest" description="Disordered" evidence="1">
    <location>
        <begin position="587"/>
        <end position="610"/>
    </location>
</feature>
<keyword evidence="4" id="KW-1185">Reference proteome</keyword>
<dbReference type="InterPro" id="IPR025403">
    <property type="entry name" value="TgpA-like_C"/>
</dbReference>
<evidence type="ECO:0000259" key="2">
    <source>
        <dbReference type="Pfam" id="PF13559"/>
    </source>
</evidence>
<protein>
    <submittedName>
        <fullName evidence="3">DUF4129 domain-containing protein</fullName>
    </submittedName>
</protein>